<gene>
    <name evidence="3" type="ORF">GCM10010151_35620</name>
</gene>
<dbReference type="Gene3D" id="3.30.530.20">
    <property type="match status" value="1"/>
</dbReference>
<dbReference type="PANTHER" id="PTHR33824:SF7">
    <property type="entry name" value="POLYKETIDE CYCLASE_DEHYDRASE AND LIPID TRANSPORT SUPERFAMILY PROTEIN"/>
    <property type="match status" value="1"/>
</dbReference>
<dbReference type="CDD" id="cd07817">
    <property type="entry name" value="SRPBCC_8"/>
    <property type="match status" value="1"/>
</dbReference>
<evidence type="ECO:0000313" key="3">
    <source>
        <dbReference type="EMBL" id="GAA0342894.1"/>
    </source>
</evidence>
<dbReference type="InterPro" id="IPR047137">
    <property type="entry name" value="ORF3"/>
</dbReference>
<comment type="caution">
    <text evidence="3">The sequence shown here is derived from an EMBL/GenBank/DDBJ whole genome shotgun (WGS) entry which is preliminary data.</text>
</comment>
<feature type="domain" description="Coenzyme Q-binding protein COQ10 START" evidence="2">
    <location>
        <begin position="180"/>
        <end position="300"/>
    </location>
</feature>
<feature type="compositionally biased region" description="Basic and acidic residues" evidence="1">
    <location>
        <begin position="358"/>
        <end position="370"/>
    </location>
</feature>
<organism evidence="3 4">
    <name type="scientific">Actinoallomurus spadix</name>
    <dbReference type="NCBI Taxonomy" id="79912"/>
    <lineage>
        <taxon>Bacteria</taxon>
        <taxon>Bacillati</taxon>
        <taxon>Actinomycetota</taxon>
        <taxon>Actinomycetes</taxon>
        <taxon>Streptosporangiales</taxon>
        <taxon>Thermomonosporaceae</taxon>
        <taxon>Actinoallomurus</taxon>
    </lineage>
</organism>
<evidence type="ECO:0000256" key="1">
    <source>
        <dbReference type="SAM" id="MobiDB-lite"/>
    </source>
</evidence>
<dbReference type="PANTHER" id="PTHR33824">
    <property type="entry name" value="POLYKETIDE CYCLASE/DEHYDRASE AND LIPID TRANSPORT SUPERFAMILY PROTEIN"/>
    <property type="match status" value="1"/>
</dbReference>
<feature type="region of interest" description="Disordered" evidence="1">
    <location>
        <begin position="323"/>
        <end position="430"/>
    </location>
</feature>
<protein>
    <recommendedName>
        <fullName evidence="2">Coenzyme Q-binding protein COQ10 START domain-containing protein</fullName>
    </recommendedName>
</protein>
<dbReference type="RefSeq" id="WP_252798781.1">
    <property type="nucleotide sequence ID" value="NZ_BAAABM010000029.1"/>
</dbReference>
<feature type="region of interest" description="Disordered" evidence="1">
    <location>
        <begin position="1"/>
        <end position="23"/>
    </location>
</feature>
<dbReference type="Pfam" id="PF03364">
    <property type="entry name" value="Polyketide_cyc"/>
    <property type="match status" value="1"/>
</dbReference>
<dbReference type="SUPFAM" id="SSF55961">
    <property type="entry name" value="Bet v1-like"/>
    <property type="match status" value="1"/>
</dbReference>
<accession>A0ABN0WP66</accession>
<sequence>MTDTTRSVTDPLKQTTERLPGGDLLKDLHTDRLLGEVQKLIAAMGTRAASRLLERIEGTTDRLGDYSEGGGGGLLSALTGGAGGSLLSGLAKGKGGLLSGLAKGEGGGLLSGLAKGAGGGVLSALAGGGKEGSLRERLAPGFAAAKAYAKTKLQQKLGKGDKGGKGQKIKVINIVETLDVGAPIRLVYDQWTQFEDFPSFMKKVENVHQESDEKLQWKAQVFWSHRIWESTIIEQIPDKRIVWRSRGAKGYVDGAVAFSEIGPDMTRIALVLEYHPQGLFERTGNLWRAQGRRARLEFKHFRRHVMTQAVLRPDQIEGWRGEIRDGQVVKDHETAVREEEKGEGRPERTPREEEEEPERGREEEYEREGEYAEEYEGEEEPGEEEPEYEGEEEPGEEEHRRREPVTSGRRRGDTGRGDRAERQARRERRG</sequence>
<reference evidence="3 4" key="1">
    <citation type="journal article" date="2019" name="Int. J. Syst. Evol. Microbiol.">
        <title>The Global Catalogue of Microorganisms (GCM) 10K type strain sequencing project: providing services to taxonomists for standard genome sequencing and annotation.</title>
        <authorList>
            <consortium name="The Broad Institute Genomics Platform"/>
            <consortium name="The Broad Institute Genome Sequencing Center for Infectious Disease"/>
            <person name="Wu L."/>
            <person name="Ma J."/>
        </authorList>
    </citation>
    <scope>NUCLEOTIDE SEQUENCE [LARGE SCALE GENOMIC DNA]</scope>
    <source>
        <strain evidence="3 4">JCM 3146</strain>
    </source>
</reference>
<proteinExistence type="predicted"/>
<name>A0ABN0WP66_9ACTN</name>
<dbReference type="Proteomes" id="UP001501822">
    <property type="component" value="Unassembled WGS sequence"/>
</dbReference>
<evidence type="ECO:0000259" key="2">
    <source>
        <dbReference type="Pfam" id="PF03364"/>
    </source>
</evidence>
<dbReference type="InterPro" id="IPR005031">
    <property type="entry name" value="COQ10_START"/>
</dbReference>
<evidence type="ECO:0000313" key="4">
    <source>
        <dbReference type="Proteomes" id="UP001501822"/>
    </source>
</evidence>
<dbReference type="InterPro" id="IPR023393">
    <property type="entry name" value="START-like_dom_sf"/>
</dbReference>
<keyword evidence="4" id="KW-1185">Reference proteome</keyword>
<feature type="compositionally biased region" description="Polar residues" evidence="1">
    <location>
        <begin position="1"/>
        <end position="14"/>
    </location>
</feature>
<feature type="compositionally biased region" description="Basic and acidic residues" evidence="1">
    <location>
        <begin position="397"/>
        <end position="430"/>
    </location>
</feature>
<feature type="compositionally biased region" description="Basic and acidic residues" evidence="1">
    <location>
        <begin position="323"/>
        <end position="351"/>
    </location>
</feature>
<feature type="compositionally biased region" description="Acidic residues" evidence="1">
    <location>
        <begin position="371"/>
        <end position="396"/>
    </location>
</feature>
<dbReference type="EMBL" id="BAAABM010000029">
    <property type="protein sequence ID" value="GAA0342894.1"/>
    <property type="molecule type" value="Genomic_DNA"/>
</dbReference>